<feature type="non-terminal residue" evidence="3">
    <location>
        <position position="1"/>
    </location>
</feature>
<dbReference type="PANTHER" id="PTHR10887">
    <property type="entry name" value="DNA2/NAM7 HELICASE FAMILY"/>
    <property type="match status" value="1"/>
</dbReference>
<dbReference type="EMBL" id="JANBOJ010001076">
    <property type="protein sequence ID" value="KAJ1718263.1"/>
    <property type="molecule type" value="Genomic_DNA"/>
</dbReference>
<evidence type="ECO:0000259" key="1">
    <source>
        <dbReference type="Pfam" id="PF13086"/>
    </source>
</evidence>
<keyword evidence="4" id="KW-1185">Reference proteome</keyword>
<protein>
    <recommendedName>
        <fullName evidence="5">P-loop containing nucleoside triphosphate hydrolase protein</fullName>
    </recommendedName>
</protein>
<dbReference type="GO" id="GO:0006369">
    <property type="term" value="P:termination of RNA polymerase II transcription"/>
    <property type="evidence" value="ECO:0007669"/>
    <property type="project" value="TreeGrafter"/>
</dbReference>
<evidence type="ECO:0000259" key="2">
    <source>
        <dbReference type="Pfam" id="PF13087"/>
    </source>
</evidence>
<dbReference type="GO" id="GO:0004386">
    <property type="term" value="F:helicase activity"/>
    <property type="evidence" value="ECO:0007669"/>
    <property type="project" value="InterPro"/>
</dbReference>
<dbReference type="OrthoDB" id="6513042at2759"/>
<evidence type="ECO:0000313" key="3">
    <source>
        <dbReference type="EMBL" id="KAJ1718263.1"/>
    </source>
</evidence>
<gene>
    <name evidence="3" type="ORF">LPJ53_006601</name>
</gene>
<feature type="domain" description="DNA2/NAM7 helicase helicase" evidence="1">
    <location>
        <begin position="2"/>
        <end position="267"/>
    </location>
</feature>
<dbReference type="Pfam" id="PF13086">
    <property type="entry name" value="AAA_11"/>
    <property type="match status" value="1"/>
</dbReference>
<dbReference type="CDD" id="cd18042">
    <property type="entry name" value="DEXXQc_SETX"/>
    <property type="match status" value="1"/>
</dbReference>
<dbReference type="GO" id="GO:0016604">
    <property type="term" value="C:nuclear body"/>
    <property type="evidence" value="ECO:0007669"/>
    <property type="project" value="TreeGrafter"/>
</dbReference>
<accession>A0A9W7XT67</accession>
<organism evidence="3 4">
    <name type="scientific">Coemansia erecta</name>
    <dbReference type="NCBI Taxonomy" id="147472"/>
    <lineage>
        <taxon>Eukaryota</taxon>
        <taxon>Fungi</taxon>
        <taxon>Fungi incertae sedis</taxon>
        <taxon>Zoopagomycota</taxon>
        <taxon>Kickxellomycotina</taxon>
        <taxon>Kickxellomycetes</taxon>
        <taxon>Kickxellales</taxon>
        <taxon>Kickxellaceae</taxon>
        <taxon>Coemansia</taxon>
    </lineage>
</organism>
<comment type="caution">
    <text evidence="3">The sequence shown here is derived from an EMBL/GenBank/DDBJ whole genome shotgun (WGS) entry which is preliminary data.</text>
</comment>
<proteinExistence type="predicted"/>
<dbReference type="Pfam" id="PF13087">
    <property type="entry name" value="AAA_12"/>
    <property type="match status" value="1"/>
</dbReference>
<reference evidence="3" key="1">
    <citation type="submission" date="2022-07" db="EMBL/GenBank/DDBJ databases">
        <title>Phylogenomic reconstructions and comparative analyses of Kickxellomycotina fungi.</title>
        <authorList>
            <person name="Reynolds N.K."/>
            <person name="Stajich J.E."/>
            <person name="Barry K."/>
            <person name="Grigoriev I.V."/>
            <person name="Crous P."/>
            <person name="Smith M.E."/>
        </authorList>
    </citation>
    <scope>NUCLEOTIDE SEQUENCE</scope>
    <source>
        <strain evidence="3">NBRC 32514</strain>
    </source>
</reference>
<dbReference type="InterPro" id="IPR027417">
    <property type="entry name" value="P-loop_NTPase"/>
</dbReference>
<dbReference type="InterPro" id="IPR041679">
    <property type="entry name" value="DNA2/NAM7-like_C"/>
</dbReference>
<name>A0A9W7XT67_9FUNG</name>
<dbReference type="GO" id="GO:0001147">
    <property type="term" value="F:transcription termination site sequence-specific DNA binding"/>
    <property type="evidence" value="ECO:0007669"/>
    <property type="project" value="TreeGrafter"/>
</dbReference>
<evidence type="ECO:0008006" key="5">
    <source>
        <dbReference type="Google" id="ProtNLM"/>
    </source>
</evidence>
<feature type="domain" description="DNA2/NAM7 helicase-like C-terminal" evidence="2">
    <location>
        <begin position="275"/>
        <end position="374"/>
    </location>
</feature>
<feature type="non-terminal residue" evidence="3">
    <location>
        <position position="374"/>
    </location>
</feature>
<sequence length="374" mass="41682">PRRNKLLICAPSNAAVDEIVKRLKCGIRDRQGNTFFPRVVRVGQSDSISSTVRDTTLDFLLDAALNAYNGTSDKSNIGDRDISDSQSSLLFEIAGRSRREGKAATQAAVAKEDRRTAVESQQALRRQVGEIDQEIRSLEDAGGHLDPSDLAQVRANQQSVRAAYDRRRKLYQKLDDERNRARTAAQTMDLMKHKVRMQILQGTDILCCTLSGSGHELMTSLNCTFETVIIDEAAQSIELSCLIPLKYDCERCILVGDPNQLPPTVLSLSAAKLMYNQSMFVRIQKNAPEAVSLLSIQYRMHPEISVFPSRLFYASRLRDGPEMDKKQSAPWHASANFPPFAFFNIMAGREEAGRSHSVFNMAEVDAATQLVLSL</sequence>
<dbReference type="PANTHER" id="PTHR10887:SF495">
    <property type="entry name" value="HELICASE SENATAXIN ISOFORM X1-RELATED"/>
    <property type="match status" value="1"/>
</dbReference>
<dbReference type="Proteomes" id="UP001149813">
    <property type="component" value="Unassembled WGS sequence"/>
</dbReference>
<dbReference type="AlphaFoldDB" id="A0A9W7XT67"/>
<dbReference type="SUPFAM" id="SSF52540">
    <property type="entry name" value="P-loop containing nucleoside triphosphate hydrolases"/>
    <property type="match status" value="1"/>
</dbReference>
<dbReference type="InterPro" id="IPR045055">
    <property type="entry name" value="DNA2/NAM7-like"/>
</dbReference>
<dbReference type="InterPro" id="IPR041677">
    <property type="entry name" value="DNA2/NAM7_AAA_11"/>
</dbReference>
<evidence type="ECO:0000313" key="4">
    <source>
        <dbReference type="Proteomes" id="UP001149813"/>
    </source>
</evidence>
<dbReference type="Gene3D" id="3.40.50.300">
    <property type="entry name" value="P-loop containing nucleotide triphosphate hydrolases"/>
    <property type="match status" value="2"/>
</dbReference>